<dbReference type="PANTHER" id="PTHR12151:SF25">
    <property type="entry name" value="LINALOOL DEHYDRATASE_ISOMERASE DOMAIN-CONTAINING PROTEIN"/>
    <property type="match status" value="1"/>
</dbReference>
<proteinExistence type="inferred from homology"/>
<evidence type="ECO:0000313" key="5">
    <source>
        <dbReference type="Proteomes" id="UP000183974"/>
    </source>
</evidence>
<dbReference type="CDD" id="cd02968">
    <property type="entry name" value="SCO"/>
    <property type="match status" value="1"/>
</dbReference>
<dbReference type="SUPFAM" id="SSF52833">
    <property type="entry name" value="Thioredoxin-like"/>
    <property type="match status" value="1"/>
</dbReference>
<gene>
    <name evidence="4" type="ORF">SAMN05444398_11166</name>
</gene>
<evidence type="ECO:0000256" key="3">
    <source>
        <dbReference type="PIRSR" id="PIRSR603782-2"/>
    </source>
</evidence>
<keyword evidence="2" id="KW-0479">Metal-binding</keyword>
<dbReference type="GO" id="GO:0046872">
    <property type="term" value="F:metal ion binding"/>
    <property type="evidence" value="ECO:0007669"/>
    <property type="project" value="UniProtKB-KW"/>
</dbReference>
<accession>A0A1M7GSP8</accession>
<dbReference type="OrthoDB" id="5296507at2"/>
<evidence type="ECO:0000256" key="1">
    <source>
        <dbReference type="ARBA" id="ARBA00010996"/>
    </source>
</evidence>
<feature type="binding site" evidence="2">
    <location>
        <position position="79"/>
    </location>
    <ligand>
        <name>Cu cation</name>
        <dbReference type="ChEBI" id="CHEBI:23378"/>
    </ligand>
</feature>
<dbReference type="Gene3D" id="3.40.30.10">
    <property type="entry name" value="Glutaredoxin"/>
    <property type="match status" value="1"/>
</dbReference>
<evidence type="ECO:0000313" key="4">
    <source>
        <dbReference type="EMBL" id="SHM19175.1"/>
    </source>
</evidence>
<keyword evidence="3" id="KW-1015">Disulfide bond</keyword>
<feature type="disulfide bond" description="Redox-active" evidence="3">
    <location>
        <begin position="75"/>
        <end position="79"/>
    </location>
</feature>
<dbReference type="Proteomes" id="UP000183974">
    <property type="component" value="Unassembled WGS sequence"/>
</dbReference>
<dbReference type="Pfam" id="PF02630">
    <property type="entry name" value="SCO1-SenC"/>
    <property type="match status" value="1"/>
</dbReference>
<keyword evidence="2" id="KW-0186">Copper</keyword>
<reference evidence="4 5" key="1">
    <citation type="submission" date="2016-11" db="EMBL/GenBank/DDBJ databases">
        <authorList>
            <person name="Jaros S."/>
            <person name="Januszkiewicz K."/>
            <person name="Wedrychowicz H."/>
        </authorList>
    </citation>
    <scope>NUCLEOTIDE SEQUENCE [LARGE SCALE GENOMIC DNA]</scope>
    <source>
        <strain evidence="4 5">DSM 29589</strain>
    </source>
</reference>
<dbReference type="STRING" id="337701.SAMN05444398_11166"/>
<keyword evidence="5" id="KW-1185">Reference proteome</keyword>
<dbReference type="InterPro" id="IPR036249">
    <property type="entry name" value="Thioredoxin-like_sf"/>
</dbReference>
<dbReference type="EMBL" id="FRBR01000011">
    <property type="protein sequence ID" value="SHM19175.1"/>
    <property type="molecule type" value="Genomic_DNA"/>
</dbReference>
<dbReference type="AlphaFoldDB" id="A0A1M7GSP8"/>
<dbReference type="InterPro" id="IPR003782">
    <property type="entry name" value="SCO1/SenC"/>
</dbReference>
<sequence>MIRKTILFSILVAVPIAAAVVGFTTFGQSGPENFQEARIDLPDAEMLDASARAFRLRGDIDRDALVVINFSYTTCESICPLGNQILQFVDDRRDEVTRSVHLLTITIDPAHDTPGKMREAAEAFGASEKWHWLTSSPAVISEILKAADANVADIEFHDPVFLVGEIGSGRYFRSLSMPDADELIRMLNSFEA</sequence>
<name>A0A1M7GSP8_9RHOB</name>
<evidence type="ECO:0000256" key="2">
    <source>
        <dbReference type="PIRSR" id="PIRSR603782-1"/>
    </source>
</evidence>
<feature type="binding site" evidence="2">
    <location>
        <position position="75"/>
    </location>
    <ligand>
        <name>Cu cation</name>
        <dbReference type="ChEBI" id="CHEBI:23378"/>
    </ligand>
</feature>
<dbReference type="PANTHER" id="PTHR12151">
    <property type="entry name" value="ELECTRON TRANSPORT PROTIN SCO1/SENC FAMILY MEMBER"/>
    <property type="match status" value="1"/>
</dbReference>
<comment type="similarity">
    <text evidence="1">Belongs to the SCO1/2 family.</text>
</comment>
<protein>
    <submittedName>
        <fullName evidence="4">Protein SCO1/2</fullName>
    </submittedName>
</protein>
<organism evidence="4 5">
    <name type="scientific">Roseovarius pacificus</name>
    <dbReference type="NCBI Taxonomy" id="337701"/>
    <lineage>
        <taxon>Bacteria</taxon>
        <taxon>Pseudomonadati</taxon>
        <taxon>Pseudomonadota</taxon>
        <taxon>Alphaproteobacteria</taxon>
        <taxon>Rhodobacterales</taxon>
        <taxon>Roseobacteraceae</taxon>
        <taxon>Roseovarius</taxon>
    </lineage>
</organism>
<dbReference type="RefSeq" id="WP_073035935.1">
    <property type="nucleotide sequence ID" value="NZ_BMLR01000012.1"/>
</dbReference>